<dbReference type="PANTHER" id="PTHR47572:SF5">
    <property type="entry name" value="BLR2277 PROTEIN"/>
    <property type="match status" value="1"/>
</dbReference>
<reference evidence="3" key="1">
    <citation type="journal article" date="2019" name="Int. J. Syst. Evol. Microbiol.">
        <title>The Global Catalogue of Microorganisms (GCM) 10K type strain sequencing project: providing services to taxonomists for standard genome sequencing and annotation.</title>
        <authorList>
            <consortium name="The Broad Institute Genomics Platform"/>
            <consortium name="The Broad Institute Genome Sequencing Center for Infectious Disease"/>
            <person name="Wu L."/>
            <person name="Ma J."/>
        </authorList>
    </citation>
    <scope>NUCLEOTIDE SEQUENCE [LARGE SCALE GENOMIC DNA]</scope>
    <source>
        <strain evidence="3">JCM 18055</strain>
    </source>
</reference>
<dbReference type="RefSeq" id="WP_345377952.1">
    <property type="nucleotide sequence ID" value="NZ_BAABIC010000001.1"/>
</dbReference>
<dbReference type="InterPro" id="IPR051262">
    <property type="entry name" value="SMP-30/CGR1_Lactonase"/>
</dbReference>
<dbReference type="InterPro" id="IPR013658">
    <property type="entry name" value="SGL"/>
</dbReference>
<organism evidence="2 3">
    <name type="scientific">Pseudonocardia yuanmonensis</name>
    <dbReference type="NCBI Taxonomy" id="1095914"/>
    <lineage>
        <taxon>Bacteria</taxon>
        <taxon>Bacillati</taxon>
        <taxon>Actinomycetota</taxon>
        <taxon>Actinomycetes</taxon>
        <taxon>Pseudonocardiales</taxon>
        <taxon>Pseudonocardiaceae</taxon>
        <taxon>Pseudonocardia</taxon>
    </lineage>
</organism>
<dbReference type="Pfam" id="PF08450">
    <property type="entry name" value="SGL"/>
    <property type="match status" value="1"/>
</dbReference>
<dbReference type="Proteomes" id="UP001500325">
    <property type="component" value="Unassembled WGS sequence"/>
</dbReference>
<proteinExistence type="predicted"/>
<accession>A0ABP8W134</accession>
<feature type="domain" description="SMP-30/Gluconolactonase/LRE-like region" evidence="1">
    <location>
        <begin position="27"/>
        <end position="303"/>
    </location>
</feature>
<dbReference type="InterPro" id="IPR005511">
    <property type="entry name" value="SMP-30"/>
</dbReference>
<dbReference type="SUPFAM" id="SSF63829">
    <property type="entry name" value="Calcium-dependent phosphotriesterase"/>
    <property type="match status" value="1"/>
</dbReference>
<gene>
    <name evidence="2" type="ORF">GCM10023215_04480</name>
</gene>
<protein>
    <submittedName>
        <fullName evidence="2">SMP-30/gluconolactonase/LRE family protein</fullName>
    </submittedName>
</protein>
<dbReference type="PANTHER" id="PTHR47572">
    <property type="entry name" value="LIPOPROTEIN-RELATED"/>
    <property type="match status" value="1"/>
</dbReference>
<evidence type="ECO:0000313" key="3">
    <source>
        <dbReference type="Proteomes" id="UP001500325"/>
    </source>
</evidence>
<evidence type="ECO:0000259" key="1">
    <source>
        <dbReference type="Pfam" id="PF08450"/>
    </source>
</evidence>
<dbReference type="PRINTS" id="PR01790">
    <property type="entry name" value="SMP30FAMILY"/>
</dbReference>
<dbReference type="EMBL" id="BAABIC010000001">
    <property type="protein sequence ID" value="GAA4675641.1"/>
    <property type="molecule type" value="Genomic_DNA"/>
</dbReference>
<dbReference type="InterPro" id="IPR011042">
    <property type="entry name" value="6-blade_b-propeller_TolB-like"/>
</dbReference>
<sequence length="324" mass="33805">MVSADPAADPADTGTPVLREVASGLQFPEGPIALADGSVVLVEIRRGTLSRVWPDGSVDVVAELGGGPNGAAVGPDGAIYVCNNGGFEWHDRPGGIVAPGHQPADYSGGRIQRVTLEGEVKDLYTEVDGRPLRGPNDIVFDSAGGFWFTDLGKNRGREMDVGRLCYALPDGSSITEVVHPLMTPNGVGLSPDGSRVYVAETQTGRVWEWEVLGPAHLGPCGDPPRGPGGAHLLHGFPGYQLLDSLAVDGAGNVCVATLVTGAVSVIRPDGTLDRQIPVPEPDPFVTNICFAGADSRTAYITSSGRGKLYAAEWPFAGLDLAFRA</sequence>
<keyword evidence="3" id="KW-1185">Reference proteome</keyword>
<dbReference type="Gene3D" id="2.120.10.30">
    <property type="entry name" value="TolB, C-terminal domain"/>
    <property type="match status" value="1"/>
</dbReference>
<comment type="caution">
    <text evidence="2">The sequence shown here is derived from an EMBL/GenBank/DDBJ whole genome shotgun (WGS) entry which is preliminary data.</text>
</comment>
<name>A0ABP8W134_9PSEU</name>
<evidence type="ECO:0000313" key="2">
    <source>
        <dbReference type="EMBL" id="GAA4675641.1"/>
    </source>
</evidence>